<comment type="catalytic activity">
    <reaction evidence="8 9">
        <text>a 2,3-saturated acyl-[ACP] + NAD(+) = a (2E)-enoyl-[ACP] + NADH + H(+)</text>
        <dbReference type="Rhea" id="RHEA:10240"/>
        <dbReference type="Rhea" id="RHEA-COMP:9925"/>
        <dbReference type="Rhea" id="RHEA-COMP:9926"/>
        <dbReference type="ChEBI" id="CHEBI:15378"/>
        <dbReference type="ChEBI" id="CHEBI:57540"/>
        <dbReference type="ChEBI" id="CHEBI:57945"/>
        <dbReference type="ChEBI" id="CHEBI:78784"/>
        <dbReference type="ChEBI" id="CHEBI:78785"/>
        <dbReference type="EC" id="1.3.1.9"/>
    </reaction>
</comment>
<comment type="pathway">
    <text evidence="1">Lipid metabolism; fatty acid biosynthesis.</text>
</comment>
<keyword evidence="7 9" id="KW-0275">Fatty acid biosynthesis</keyword>
<proteinExistence type="inferred from homology"/>
<keyword evidence="4" id="KW-0276">Fatty acid metabolism</keyword>
<evidence type="ECO:0000256" key="2">
    <source>
        <dbReference type="ARBA" id="ARBA00009233"/>
    </source>
</evidence>
<evidence type="ECO:0000256" key="3">
    <source>
        <dbReference type="ARBA" id="ARBA00022516"/>
    </source>
</evidence>
<dbReference type="Gene3D" id="3.40.50.720">
    <property type="entry name" value="NAD(P)-binding Rossmann-like Domain"/>
    <property type="match status" value="1"/>
</dbReference>
<dbReference type="EC" id="1.3.1.9" evidence="9"/>
<evidence type="ECO:0000256" key="1">
    <source>
        <dbReference type="ARBA" id="ARBA00005194"/>
    </source>
</evidence>
<dbReference type="CDD" id="cd05372">
    <property type="entry name" value="ENR_SDR"/>
    <property type="match status" value="1"/>
</dbReference>
<evidence type="ECO:0000256" key="5">
    <source>
        <dbReference type="ARBA" id="ARBA00023002"/>
    </source>
</evidence>
<dbReference type="EMBL" id="FOSK01000005">
    <property type="protein sequence ID" value="SFK42983.1"/>
    <property type="molecule type" value="Genomic_DNA"/>
</dbReference>
<dbReference type="Pfam" id="PF13561">
    <property type="entry name" value="adh_short_C2"/>
    <property type="match status" value="1"/>
</dbReference>
<dbReference type="PIRSF" id="PIRSF000094">
    <property type="entry name" value="Enoyl-ACP_rdct"/>
    <property type="match status" value="1"/>
</dbReference>
<dbReference type="NCBIfam" id="NF005717">
    <property type="entry name" value="PRK07533.1"/>
    <property type="match status" value="1"/>
</dbReference>
<keyword evidence="11" id="KW-1185">Reference proteome</keyword>
<keyword evidence="3 9" id="KW-0444">Lipid biosynthesis</keyword>
<dbReference type="PRINTS" id="PR00081">
    <property type="entry name" value="GDHRDH"/>
</dbReference>
<evidence type="ECO:0000256" key="9">
    <source>
        <dbReference type="PIRNR" id="PIRNR000094"/>
    </source>
</evidence>
<dbReference type="SUPFAM" id="SSF51735">
    <property type="entry name" value="NAD(P)-binding Rossmann-fold domains"/>
    <property type="match status" value="1"/>
</dbReference>
<keyword evidence="9" id="KW-0520">NAD</keyword>
<evidence type="ECO:0000313" key="10">
    <source>
        <dbReference type="EMBL" id="SFK42983.1"/>
    </source>
</evidence>
<evidence type="ECO:0000256" key="4">
    <source>
        <dbReference type="ARBA" id="ARBA00022832"/>
    </source>
</evidence>
<protein>
    <recommendedName>
        <fullName evidence="9">Enoyl-[acyl-carrier-protein] reductase [NADH]</fullName>
        <ecNumber evidence="9">1.3.1.9</ecNumber>
    </recommendedName>
</protein>
<evidence type="ECO:0000313" key="11">
    <source>
        <dbReference type="Proteomes" id="UP000199598"/>
    </source>
</evidence>
<name>A0A1I3ZG11_9HYPH</name>
<dbReference type="PANTHER" id="PTHR43159:SF2">
    <property type="entry name" value="ENOYL-[ACYL-CARRIER-PROTEIN] REDUCTASE [NADH], CHLOROPLASTIC"/>
    <property type="match status" value="1"/>
</dbReference>
<dbReference type="Proteomes" id="UP000199598">
    <property type="component" value="Unassembled WGS sequence"/>
</dbReference>
<evidence type="ECO:0000256" key="8">
    <source>
        <dbReference type="ARBA" id="ARBA00048572"/>
    </source>
</evidence>
<keyword evidence="6" id="KW-0443">Lipid metabolism</keyword>
<dbReference type="InterPro" id="IPR002347">
    <property type="entry name" value="SDR_fam"/>
</dbReference>
<organism evidence="10 11">
    <name type="scientific">Pseudovibrio ascidiaceicola</name>
    <dbReference type="NCBI Taxonomy" id="285279"/>
    <lineage>
        <taxon>Bacteria</taxon>
        <taxon>Pseudomonadati</taxon>
        <taxon>Pseudomonadota</taxon>
        <taxon>Alphaproteobacteria</taxon>
        <taxon>Hyphomicrobiales</taxon>
        <taxon>Stappiaceae</taxon>
        <taxon>Pseudovibrio</taxon>
    </lineage>
</organism>
<gene>
    <name evidence="10" type="ORF">SAMN04488518_10580</name>
</gene>
<accession>A0A1I3ZG11</accession>
<evidence type="ECO:0000256" key="7">
    <source>
        <dbReference type="ARBA" id="ARBA00023160"/>
    </source>
</evidence>
<evidence type="ECO:0000256" key="6">
    <source>
        <dbReference type="ARBA" id="ARBA00023098"/>
    </source>
</evidence>
<dbReference type="InterPro" id="IPR014358">
    <property type="entry name" value="Enoyl-ACP_Rdtase_NADH"/>
</dbReference>
<comment type="similarity">
    <text evidence="2 9">Belongs to the short-chain dehydrogenases/reductases (SDR) family. FabI subfamily.</text>
</comment>
<dbReference type="InterPro" id="IPR036291">
    <property type="entry name" value="NAD(P)-bd_dom_sf"/>
</dbReference>
<sequence>MTGFNQQGNDRMFSLKGKKALIVGVANSQSIAWGCAKAMKAQGAELALTYLNDKAKKHVAPLAEEANAAIFAPLDVTDPDQMEALYQQIEQVWGSLDILLHSIAFCPQADLHGRVVDCSAEGFGVAMDISVHSFLRLIRKSEPLMSPGSSVMTVTFHGSEKVISHYNIMGPVKAALESTTRYVAAELGQKGISVNALSPGPLATRAASGIASFDEMLADATQRAPTRKLASIEDIGAYAAFLASDEARNITGVVHPIDGGYRIIG</sequence>
<keyword evidence="5 9" id="KW-0560">Oxidoreductase</keyword>
<reference evidence="10 11" key="1">
    <citation type="submission" date="2016-10" db="EMBL/GenBank/DDBJ databases">
        <authorList>
            <person name="Varghese N."/>
            <person name="Submissions S."/>
        </authorList>
    </citation>
    <scope>NUCLEOTIDE SEQUENCE [LARGE SCALE GENOMIC DNA]</scope>
    <source>
        <strain evidence="10 11">DSM 16392</strain>
    </source>
</reference>
<comment type="caution">
    <text evidence="10">The sequence shown here is derived from an EMBL/GenBank/DDBJ whole genome shotgun (WGS) entry which is preliminary data.</text>
</comment>
<dbReference type="PANTHER" id="PTHR43159">
    <property type="entry name" value="ENOYL-[ACYL-CARRIER-PROTEIN] REDUCTASE"/>
    <property type="match status" value="1"/>
</dbReference>